<evidence type="ECO:0000313" key="1">
    <source>
        <dbReference type="EMBL" id="BAZ85493.1"/>
    </source>
</evidence>
<dbReference type="EMBL" id="AP018316">
    <property type="protein sequence ID" value="BAZ85493.1"/>
    <property type="molecule type" value="Genomic_DNA"/>
</dbReference>
<organism evidence="1 2">
    <name type="scientific">Dolichospermum compactum NIES-806</name>
    <dbReference type="NCBI Taxonomy" id="1973481"/>
    <lineage>
        <taxon>Bacteria</taxon>
        <taxon>Bacillati</taxon>
        <taxon>Cyanobacteriota</taxon>
        <taxon>Cyanophyceae</taxon>
        <taxon>Nostocales</taxon>
        <taxon>Aphanizomenonaceae</taxon>
        <taxon>Dolichospermum</taxon>
        <taxon>Dolichospermum compactum</taxon>
    </lineage>
</organism>
<sequence length="31" mass="3460">MKTDKLFDGDSLEQNEAADCLEKSIALPFDD</sequence>
<dbReference type="Proteomes" id="UP000218702">
    <property type="component" value="Chromosome"/>
</dbReference>
<evidence type="ECO:0000313" key="2">
    <source>
        <dbReference type="Proteomes" id="UP000218702"/>
    </source>
</evidence>
<accession>A0A1Z4V233</accession>
<reference evidence="1 2" key="1">
    <citation type="submission" date="2017-06" db="EMBL/GenBank/DDBJ databases">
        <title>Genome sequencing of cyanobaciteial culture collection at National Institute for Environmental Studies (NIES).</title>
        <authorList>
            <person name="Hirose Y."/>
            <person name="Shimura Y."/>
            <person name="Fujisawa T."/>
            <person name="Nakamura Y."/>
            <person name="Kawachi M."/>
        </authorList>
    </citation>
    <scope>NUCLEOTIDE SEQUENCE [LARGE SCALE GENOMIC DNA]</scope>
    <source>
        <strain evidence="1 2">NIES-806</strain>
    </source>
</reference>
<dbReference type="AlphaFoldDB" id="A0A1Z4V233"/>
<protein>
    <submittedName>
        <fullName evidence="1">Uncharacterized protein</fullName>
    </submittedName>
</protein>
<proteinExistence type="predicted"/>
<keyword evidence="2" id="KW-1185">Reference proteome</keyword>
<dbReference type="KEGG" id="dcm:NIES806_16960"/>
<name>A0A1Z4V233_9CYAN</name>
<gene>
    <name evidence="1" type="ORF">NIES806_16960</name>
</gene>